<evidence type="ECO:0000259" key="2">
    <source>
        <dbReference type="Pfam" id="PF20152"/>
    </source>
</evidence>
<dbReference type="EMBL" id="JAWWNJ010000057">
    <property type="protein sequence ID" value="KAK7014217.1"/>
    <property type="molecule type" value="Genomic_DNA"/>
</dbReference>
<dbReference type="AlphaFoldDB" id="A0AAW0ANS9"/>
<dbReference type="PANTHER" id="PTHR40465:SF1">
    <property type="entry name" value="DUF6534 DOMAIN-CONTAINING PROTEIN"/>
    <property type="match status" value="1"/>
</dbReference>
<comment type="caution">
    <text evidence="3">The sequence shown here is derived from an EMBL/GenBank/DDBJ whole genome shotgun (WGS) entry which is preliminary data.</text>
</comment>
<feature type="transmembrane region" description="Helical" evidence="1">
    <location>
        <begin position="113"/>
        <end position="134"/>
    </location>
</feature>
<reference evidence="3 4" key="1">
    <citation type="journal article" date="2024" name="J Genomics">
        <title>Draft genome sequencing and assembly of Favolaschia claudopus CIRM-BRFM 2984 isolated from oak limbs.</title>
        <authorList>
            <person name="Navarro D."/>
            <person name="Drula E."/>
            <person name="Chaduli D."/>
            <person name="Cazenave R."/>
            <person name="Ahrendt S."/>
            <person name="Wang J."/>
            <person name="Lipzen A."/>
            <person name="Daum C."/>
            <person name="Barry K."/>
            <person name="Grigoriev I.V."/>
            <person name="Favel A."/>
            <person name="Rosso M.N."/>
            <person name="Martin F."/>
        </authorList>
    </citation>
    <scope>NUCLEOTIDE SEQUENCE [LARGE SCALE GENOMIC DNA]</scope>
    <source>
        <strain evidence="3 4">CIRM-BRFM 2984</strain>
    </source>
</reference>
<accession>A0AAW0ANS9</accession>
<dbReference type="InterPro" id="IPR045339">
    <property type="entry name" value="DUF6534"/>
</dbReference>
<keyword evidence="1" id="KW-0812">Transmembrane</keyword>
<dbReference type="Proteomes" id="UP001362999">
    <property type="component" value="Unassembled WGS sequence"/>
</dbReference>
<evidence type="ECO:0000313" key="3">
    <source>
        <dbReference type="EMBL" id="KAK7014217.1"/>
    </source>
</evidence>
<name>A0AAW0ANS9_9AGAR</name>
<feature type="transmembrane region" description="Helical" evidence="1">
    <location>
        <begin position="197"/>
        <end position="218"/>
    </location>
</feature>
<evidence type="ECO:0000256" key="1">
    <source>
        <dbReference type="SAM" id="Phobius"/>
    </source>
</evidence>
<sequence length="272" mass="30090">MSSFAPITMPILIGALLNFFFFGILLVQVYVYYTCFPKDALKVKGLVDISLNASDISFWLACSFGNPLAFLQRRFAKIYTPIFGSIVSTIVHLCFCYRIYVIKRSAWPVYTSIALIAITQLAGGLAAGIIFTLEDNGYIPLSATIRVVHERIPLYLWLSFGAAADLLIAIVMAVLLSRKAMHDSTRNIVNDLTRLIIETNAFSAAFALIALFLFVFLPDTEYCLLPGFALSAIYANTLLFTLNHRAVMRTRADGGIEDGIGSSHSGVRNYRT</sequence>
<feature type="transmembrane region" description="Helical" evidence="1">
    <location>
        <begin position="224"/>
        <end position="242"/>
    </location>
</feature>
<dbReference type="Pfam" id="PF20152">
    <property type="entry name" value="DUF6534"/>
    <property type="match status" value="1"/>
</dbReference>
<keyword evidence="4" id="KW-1185">Reference proteome</keyword>
<feature type="transmembrane region" description="Helical" evidence="1">
    <location>
        <begin position="78"/>
        <end position="101"/>
    </location>
</feature>
<feature type="transmembrane region" description="Helical" evidence="1">
    <location>
        <begin position="12"/>
        <end position="33"/>
    </location>
</feature>
<evidence type="ECO:0000313" key="4">
    <source>
        <dbReference type="Proteomes" id="UP001362999"/>
    </source>
</evidence>
<keyword evidence="1" id="KW-1133">Transmembrane helix</keyword>
<organism evidence="3 4">
    <name type="scientific">Favolaschia claudopus</name>
    <dbReference type="NCBI Taxonomy" id="2862362"/>
    <lineage>
        <taxon>Eukaryota</taxon>
        <taxon>Fungi</taxon>
        <taxon>Dikarya</taxon>
        <taxon>Basidiomycota</taxon>
        <taxon>Agaricomycotina</taxon>
        <taxon>Agaricomycetes</taxon>
        <taxon>Agaricomycetidae</taxon>
        <taxon>Agaricales</taxon>
        <taxon>Marasmiineae</taxon>
        <taxon>Mycenaceae</taxon>
        <taxon>Favolaschia</taxon>
    </lineage>
</organism>
<keyword evidence="1" id="KW-0472">Membrane</keyword>
<feature type="transmembrane region" description="Helical" evidence="1">
    <location>
        <begin position="154"/>
        <end position="176"/>
    </location>
</feature>
<proteinExistence type="predicted"/>
<protein>
    <recommendedName>
        <fullName evidence="2">DUF6534 domain-containing protein</fullName>
    </recommendedName>
</protein>
<gene>
    <name evidence="3" type="ORF">R3P38DRAFT_3573888</name>
</gene>
<feature type="domain" description="DUF6534" evidence="2">
    <location>
        <begin position="162"/>
        <end position="246"/>
    </location>
</feature>
<dbReference type="PANTHER" id="PTHR40465">
    <property type="entry name" value="CHROMOSOME 1, WHOLE GENOME SHOTGUN SEQUENCE"/>
    <property type="match status" value="1"/>
</dbReference>